<sequence length="78" mass="8565">MGWITLHRISDTLYAGSFVVTLLRERQGFAVGLSLPVSLISSINVESLLKLISDSLSVSSWTRCERKLIGLGCLIMVL</sequence>
<dbReference type="Proteomes" id="UP000266723">
    <property type="component" value="Unassembled WGS sequence"/>
</dbReference>
<name>A0ABQ7AKP8_BRACR</name>
<comment type="caution">
    <text evidence="1">The sequence shown here is derived from an EMBL/GenBank/DDBJ whole genome shotgun (WGS) entry which is preliminary data.</text>
</comment>
<protein>
    <submittedName>
        <fullName evidence="1">Uncharacterized protein</fullName>
    </submittedName>
</protein>
<keyword evidence="2" id="KW-1185">Reference proteome</keyword>
<evidence type="ECO:0000313" key="2">
    <source>
        <dbReference type="Proteomes" id="UP000266723"/>
    </source>
</evidence>
<evidence type="ECO:0000313" key="1">
    <source>
        <dbReference type="EMBL" id="KAF3498195.1"/>
    </source>
</evidence>
<organism evidence="1 2">
    <name type="scientific">Brassica cretica</name>
    <name type="common">Mustard</name>
    <dbReference type="NCBI Taxonomy" id="69181"/>
    <lineage>
        <taxon>Eukaryota</taxon>
        <taxon>Viridiplantae</taxon>
        <taxon>Streptophyta</taxon>
        <taxon>Embryophyta</taxon>
        <taxon>Tracheophyta</taxon>
        <taxon>Spermatophyta</taxon>
        <taxon>Magnoliopsida</taxon>
        <taxon>eudicotyledons</taxon>
        <taxon>Gunneridae</taxon>
        <taxon>Pentapetalae</taxon>
        <taxon>rosids</taxon>
        <taxon>malvids</taxon>
        <taxon>Brassicales</taxon>
        <taxon>Brassicaceae</taxon>
        <taxon>Brassiceae</taxon>
        <taxon>Brassica</taxon>
    </lineage>
</organism>
<accession>A0ABQ7AKP8</accession>
<proteinExistence type="predicted"/>
<gene>
    <name evidence="1" type="ORF">DY000_02056915</name>
</gene>
<dbReference type="EMBL" id="QGKV02002055">
    <property type="protein sequence ID" value="KAF3498195.1"/>
    <property type="molecule type" value="Genomic_DNA"/>
</dbReference>
<reference evidence="1 2" key="1">
    <citation type="journal article" date="2020" name="BMC Genomics">
        <title>Intraspecific diversification of the crop wild relative Brassica cretica Lam. using demographic model selection.</title>
        <authorList>
            <person name="Kioukis A."/>
            <person name="Michalopoulou V.A."/>
            <person name="Briers L."/>
            <person name="Pirintsos S."/>
            <person name="Studholme D.J."/>
            <person name="Pavlidis P."/>
            <person name="Sarris P.F."/>
        </authorList>
    </citation>
    <scope>NUCLEOTIDE SEQUENCE [LARGE SCALE GENOMIC DNA]</scope>
    <source>
        <strain evidence="2">cv. PFS-1207/04</strain>
    </source>
</reference>